<protein>
    <submittedName>
        <fullName evidence="1">Uncharacterized protein</fullName>
    </submittedName>
</protein>
<proteinExistence type="predicted"/>
<reference evidence="1 2" key="1">
    <citation type="submission" date="2014-03" db="EMBL/GenBank/DDBJ databases">
        <title>Draft genome of the hookworm Oesophagostomum dentatum.</title>
        <authorList>
            <person name="Mitreva M."/>
        </authorList>
    </citation>
    <scope>NUCLEOTIDE SEQUENCE [LARGE SCALE GENOMIC DNA]</scope>
    <source>
        <strain evidence="1 2">OD-Hann</strain>
    </source>
</reference>
<keyword evidence="2" id="KW-1185">Reference proteome</keyword>
<evidence type="ECO:0000313" key="1">
    <source>
        <dbReference type="EMBL" id="KHJ82522.1"/>
    </source>
</evidence>
<accession>A0A0B1SG64</accession>
<gene>
    <name evidence="1" type="ORF">OESDEN_17784</name>
</gene>
<dbReference type="Proteomes" id="UP000053660">
    <property type="component" value="Unassembled WGS sequence"/>
</dbReference>
<dbReference type="OrthoDB" id="248495at2759"/>
<sequence length="88" mass="10444">MHVLVQNKYAEVIKQNGVFRVNTNMKRRLAVRDALEAIYADFLNIPDCSNFPSWDKAIHRLERQFREGFHAMEWRQAVSRFNSCINKC</sequence>
<dbReference type="EMBL" id="KN578963">
    <property type="protein sequence ID" value="KHJ82522.1"/>
    <property type="molecule type" value="Genomic_DNA"/>
</dbReference>
<dbReference type="AlphaFoldDB" id="A0A0B1SG64"/>
<organism evidence="1 2">
    <name type="scientific">Oesophagostomum dentatum</name>
    <name type="common">Nodular worm</name>
    <dbReference type="NCBI Taxonomy" id="61180"/>
    <lineage>
        <taxon>Eukaryota</taxon>
        <taxon>Metazoa</taxon>
        <taxon>Ecdysozoa</taxon>
        <taxon>Nematoda</taxon>
        <taxon>Chromadorea</taxon>
        <taxon>Rhabditida</taxon>
        <taxon>Rhabditina</taxon>
        <taxon>Rhabditomorpha</taxon>
        <taxon>Strongyloidea</taxon>
        <taxon>Strongylidae</taxon>
        <taxon>Oesophagostomum</taxon>
    </lineage>
</organism>
<name>A0A0B1SG64_OESDE</name>
<dbReference type="Gene3D" id="1.10.510.10">
    <property type="entry name" value="Transferase(Phosphotransferase) domain 1"/>
    <property type="match status" value="1"/>
</dbReference>
<evidence type="ECO:0000313" key="2">
    <source>
        <dbReference type="Proteomes" id="UP000053660"/>
    </source>
</evidence>